<reference evidence="1 2" key="1">
    <citation type="submission" date="2016-03" db="EMBL/GenBank/DDBJ databases">
        <title>Niastella vici sp. nov., isolated from farmland soil.</title>
        <authorList>
            <person name="Chen L."/>
            <person name="Wang D."/>
            <person name="Yang S."/>
            <person name="Wang G."/>
        </authorList>
    </citation>
    <scope>NUCLEOTIDE SEQUENCE [LARGE SCALE GENOMIC DNA]</scope>
    <source>
        <strain evidence="1 2">DJ57</strain>
    </source>
</reference>
<evidence type="ECO:0000313" key="1">
    <source>
        <dbReference type="EMBL" id="OQP59734.1"/>
    </source>
</evidence>
<dbReference type="Proteomes" id="UP000192796">
    <property type="component" value="Unassembled WGS sequence"/>
</dbReference>
<dbReference type="AlphaFoldDB" id="A0A1V9FMZ2"/>
<proteinExistence type="predicted"/>
<gene>
    <name evidence="1" type="ORF">A3860_36240</name>
</gene>
<name>A0A1V9FMZ2_9BACT</name>
<dbReference type="STRING" id="1703345.A3860_36240"/>
<evidence type="ECO:0000313" key="2">
    <source>
        <dbReference type="Proteomes" id="UP000192796"/>
    </source>
</evidence>
<protein>
    <submittedName>
        <fullName evidence="1">Uncharacterized protein</fullName>
    </submittedName>
</protein>
<dbReference type="EMBL" id="LVYD01000073">
    <property type="protein sequence ID" value="OQP59734.1"/>
    <property type="molecule type" value="Genomic_DNA"/>
</dbReference>
<comment type="caution">
    <text evidence="1">The sequence shown here is derived from an EMBL/GenBank/DDBJ whole genome shotgun (WGS) entry which is preliminary data.</text>
</comment>
<accession>A0A1V9FMZ2</accession>
<keyword evidence="2" id="KW-1185">Reference proteome</keyword>
<sequence>MFEKLLRRYAVTGYRVPVTGYQLPGTSYRVPVTRCQLPGTSYQVPVTGYCFNCLCFFPGNRYLATGNW</sequence>
<dbReference type="RefSeq" id="WP_081154166.1">
    <property type="nucleotide sequence ID" value="NZ_LVYD01000073.1"/>
</dbReference>
<organism evidence="1 2">
    <name type="scientific">Niastella vici</name>
    <dbReference type="NCBI Taxonomy" id="1703345"/>
    <lineage>
        <taxon>Bacteria</taxon>
        <taxon>Pseudomonadati</taxon>
        <taxon>Bacteroidota</taxon>
        <taxon>Chitinophagia</taxon>
        <taxon>Chitinophagales</taxon>
        <taxon>Chitinophagaceae</taxon>
        <taxon>Niastella</taxon>
    </lineage>
</organism>